<dbReference type="AlphaFoldDB" id="A0AB94IVD1"/>
<keyword evidence="5" id="KW-1185">Reference proteome</keyword>
<accession>A0AB94IVD1</accession>
<dbReference type="PANTHER" id="PTHR37165:SF1">
    <property type="entry name" value="TYPE 1 ENCAPSULIN SHELL PROTEIN"/>
    <property type="match status" value="1"/>
</dbReference>
<reference evidence="5" key="1">
    <citation type="submission" date="2010-03" db="EMBL/GenBank/DDBJ databases">
        <title>The genome sequence of Synergistetes sp. SGP1.</title>
        <authorList>
            <consortium name="metaHIT consortium -- http://www.metahit.eu/"/>
            <person name="Pajon A."/>
            <person name="Turner K."/>
            <person name="Parkhill J."/>
            <person name="Wade W."/>
            <person name="Vartoukian S."/>
        </authorList>
    </citation>
    <scope>NUCLEOTIDE SEQUENCE [LARGE SCALE GENOMIC DNA]</scope>
    <source>
        <strain evidence="5">SGP1</strain>
    </source>
</reference>
<dbReference type="KEGG" id="sbr:SY1_01570"/>
<dbReference type="InterPro" id="IPR007544">
    <property type="entry name" value="ENCAP"/>
</dbReference>
<organism evidence="4 5">
    <name type="scientific">Fretibacterium fastidiosum</name>
    <dbReference type="NCBI Taxonomy" id="651822"/>
    <lineage>
        <taxon>Bacteria</taxon>
        <taxon>Thermotogati</taxon>
        <taxon>Synergistota</taxon>
        <taxon>Synergistia</taxon>
        <taxon>Synergistales</taxon>
        <taxon>Aminobacteriaceae</taxon>
        <taxon>Fretibacterium</taxon>
    </lineage>
</organism>
<dbReference type="Proteomes" id="UP000008957">
    <property type="component" value="Chromosome"/>
</dbReference>
<sequence>MDDFLGRSASPLDEEFWSALDRTVVETAKGLLTARRFLPLCGPLGAGVQVVPVDRPVRTERTEDGFTFAEGRTYVELPQLTEDFWILWRDVEAAKREGLPLDLHAAHMAAQALCRREDRMVFYGVKRLGVEGLLSVGGTNVLDRGDWSAGESAFTDIAAGMAVLQQKGRIGRITLVLSQDLFVQLHRIQPGTGLTEIERIRSLLEGRLFQTPVLQPGTALLLCPQPQYMDLVVGQDIRTAYAEQLDLNHRFRILETACPRIKSPDAVVVYRSAQ</sequence>
<comment type="subcellular location">
    <subcellularLocation>
        <location evidence="1">Encapsulin nanocompartment</location>
    </subcellularLocation>
</comment>
<gene>
    <name evidence="4" type="ORF">SY1_01570</name>
</gene>
<dbReference type="Pfam" id="PF04454">
    <property type="entry name" value="Linocin_M18"/>
    <property type="match status" value="1"/>
</dbReference>
<dbReference type="PIRSF" id="PIRSF019254">
    <property type="entry name" value="CFP29"/>
    <property type="match status" value="1"/>
</dbReference>
<name>A0AB94IVD1_9BACT</name>
<protein>
    <submittedName>
        <fullName evidence="4">Uncharacterized protein, linocin/CFP29 homolog</fullName>
    </submittedName>
</protein>
<dbReference type="InterPro" id="IPR051429">
    <property type="entry name" value="Encapsulin_nc"/>
</dbReference>
<evidence type="ECO:0000256" key="3">
    <source>
        <dbReference type="ARBA" id="ARBA00033787"/>
    </source>
</evidence>
<comment type="similarity">
    <text evidence="2">Belongs to the encapsulin family. Family 1 subfamily.</text>
</comment>
<proteinExistence type="inferred from homology"/>
<dbReference type="PANTHER" id="PTHR37165">
    <property type="entry name" value="PEPTIDASE U56 FAMILY"/>
    <property type="match status" value="1"/>
</dbReference>
<keyword evidence="3" id="KW-1284">Encapsulin nanocompartment</keyword>
<dbReference type="NCBIfam" id="NF041155">
    <property type="entry name" value="encap_f1"/>
    <property type="match status" value="1"/>
</dbReference>
<dbReference type="Gene3D" id="3.30.2400.30">
    <property type="match status" value="1"/>
</dbReference>
<evidence type="ECO:0000256" key="1">
    <source>
        <dbReference type="ARBA" id="ARBA00033738"/>
    </source>
</evidence>
<reference evidence="4 5" key="2">
    <citation type="submission" date="2010-03" db="EMBL/GenBank/DDBJ databases">
        <authorList>
            <person name="Pajon A."/>
        </authorList>
    </citation>
    <scope>NUCLEOTIDE SEQUENCE [LARGE SCALE GENOMIC DNA]</scope>
    <source>
        <strain evidence="4 5">SGP1</strain>
    </source>
</reference>
<dbReference type="Gene3D" id="3.30.2320.10">
    <property type="entry name" value="hypothetical protein PF0899 domain"/>
    <property type="match status" value="1"/>
</dbReference>
<dbReference type="GO" id="GO:0140737">
    <property type="term" value="C:encapsulin nanocompartment"/>
    <property type="evidence" value="ECO:0007669"/>
    <property type="project" value="UniProtKB-SubCell"/>
</dbReference>
<dbReference type="EMBL" id="FP929056">
    <property type="protein sequence ID" value="CBL27708.1"/>
    <property type="molecule type" value="Genomic_DNA"/>
</dbReference>
<evidence type="ECO:0000313" key="4">
    <source>
        <dbReference type="EMBL" id="CBL27708.1"/>
    </source>
</evidence>
<evidence type="ECO:0000256" key="2">
    <source>
        <dbReference type="ARBA" id="ARBA00033743"/>
    </source>
</evidence>
<dbReference type="RefSeq" id="WP_015555855.1">
    <property type="nucleotide sequence ID" value="NC_021038.1"/>
</dbReference>
<evidence type="ECO:0000313" key="5">
    <source>
        <dbReference type="Proteomes" id="UP000008957"/>
    </source>
</evidence>